<dbReference type="PROSITE" id="PS50043">
    <property type="entry name" value="HTH_LUXR_2"/>
    <property type="match status" value="1"/>
</dbReference>
<dbReference type="Gene3D" id="1.10.10.10">
    <property type="entry name" value="Winged helix-like DNA-binding domain superfamily/Winged helix DNA-binding domain"/>
    <property type="match status" value="1"/>
</dbReference>
<dbReference type="RefSeq" id="WP_179580201.1">
    <property type="nucleotide sequence ID" value="NZ_JACCFM010000001.1"/>
</dbReference>
<dbReference type="PRINTS" id="PR00038">
    <property type="entry name" value="HTHLUXR"/>
</dbReference>
<accession>A0A7Z0EI09</accession>
<evidence type="ECO:0000313" key="5">
    <source>
        <dbReference type="Proteomes" id="UP000537260"/>
    </source>
</evidence>
<dbReference type="AlphaFoldDB" id="A0A7Z0EI09"/>
<evidence type="ECO:0000313" key="4">
    <source>
        <dbReference type="EMBL" id="NYJ21610.1"/>
    </source>
</evidence>
<dbReference type="PANTHER" id="PTHR16305:SF35">
    <property type="entry name" value="TRANSCRIPTIONAL ACTIVATOR DOMAIN"/>
    <property type="match status" value="1"/>
</dbReference>
<dbReference type="GO" id="GO:0005737">
    <property type="term" value="C:cytoplasm"/>
    <property type="evidence" value="ECO:0007669"/>
    <property type="project" value="TreeGrafter"/>
</dbReference>
<dbReference type="GO" id="GO:0003677">
    <property type="term" value="F:DNA binding"/>
    <property type="evidence" value="ECO:0007669"/>
    <property type="project" value="UniProtKB-KW"/>
</dbReference>
<keyword evidence="1" id="KW-0547">Nucleotide-binding</keyword>
<dbReference type="Pfam" id="PF00196">
    <property type="entry name" value="GerE"/>
    <property type="match status" value="1"/>
</dbReference>
<evidence type="ECO:0000256" key="2">
    <source>
        <dbReference type="ARBA" id="ARBA00022840"/>
    </source>
</evidence>
<keyword evidence="5" id="KW-1185">Reference proteome</keyword>
<organism evidence="4 5">
    <name type="scientific">Glaciibacter psychrotolerans</name>
    <dbReference type="NCBI Taxonomy" id="670054"/>
    <lineage>
        <taxon>Bacteria</taxon>
        <taxon>Bacillati</taxon>
        <taxon>Actinomycetota</taxon>
        <taxon>Actinomycetes</taxon>
        <taxon>Micrococcales</taxon>
        <taxon>Microbacteriaceae</taxon>
        <taxon>Glaciibacter</taxon>
    </lineage>
</organism>
<dbReference type="InterPro" id="IPR000792">
    <property type="entry name" value="Tscrpt_reg_LuxR_C"/>
</dbReference>
<proteinExistence type="predicted"/>
<dbReference type="InterPro" id="IPR041664">
    <property type="entry name" value="AAA_16"/>
</dbReference>
<dbReference type="Gene3D" id="3.40.50.300">
    <property type="entry name" value="P-loop containing nucleotide triphosphate hydrolases"/>
    <property type="match status" value="1"/>
</dbReference>
<comment type="caution">
    <text evidence="4">The sequence shown here is derived from an EMBL/GenBank/DDBJ whole genome shotgun (WGS) entry which is preliminary data.</text>
</comment>
<dbReference type="InterPro" id="IPR036388">
    <property type="entry name" value="WH-like_DNA-bd_sf"/>
</dbReference>
<dbReference type="SUPFAM" id="SSF52540">
    <property type="entry name" value="P-loop containing nucleoside triphosphate hydrolases"/>
    <property type="match status" value="1"/>
</dbReference>
<sequence length="930" mass="100559">MSLRQPADLPERTSLVRQAREVLAAAKGGTILVTGLSGMGKTTFLRTIEPTDKRWKIVNVTADPYEADQPFAAVERILRFVSSKRTAFVPVDAVAHPRQIGGRLLDEFDRSRLPVLLTVDDAQWLDPASARALRFAANRMLDGRFVAVVATRPSARQNAFVQLLTELAATGERHLALAIEPLAAQSVQTFAGRALGRGISMRSAQQLREATGGSPALLTAALDVIGATAHETTSLWEMPIPLVAAARNPFARLLESASRPAQNLAEIAAILRSPVPVAAIRQVAAALRREVDLDAAREAGLIEVYSWQGDLWLRPRHDLLTHSIEQSLDPALTRHIHRAAGTVLPGRAGLRHSLCAATEADGPLLAAVRMLAQSSQSVAEADEAIRTLRIVLDLLPPGPEYDDALLDLVLLALRFRRHQNVLDLLPQIEALPNGPVAAAVRVETLAVSGRLDRALVEAKDYDGSAPENDSAEGRIVRAYIAGQIPQFQLTTGDMAPILEQVAVGRRRVNDVRTTDAEAVDPRLRWMFNADSQHMRLLGWAITGASRTGSSAELSAAFAELSGLIEKAAASPELVDALVTRSGIRMQTGDVPGTLSDMLAARSVLARYPHAWTAGHVPVIRAHAQYLLGDWEGSLATADTALSHVWDETAFSIRPVTYAVASLVRASRGEKAAVLALVEAGERSRVSPHETYESAMAVIAQAELARALGDPEDVLRICSAPSLRALESTTRGWLTYRVEALAGLGRVGEARQALAEISALAAGKWQPFHGSITWLNARVEDAAGHHKTAHELYQRALCEPAAVSYPFPLARVRFDYGRLLLAVGRDAEALEQLQLAAATFTQLGAAPDLERAVRLIRLAGGTDDAVPIDPFDTLTERERQIAHHASRGHTNREIAETLFLSVTTINFHMRNVMSKLGLVSRRQLRSMVGGA</sequence>
<keyword evidence="2" id="KW-0067">ATP-binding</keyword>
<evidence type="ECO:0000259" key="3">
    <source>
        <dbReference type="PROSITE" id="PS50043"/>
    </source>
</evidence>
<name>A0A7Z0EI09_9MICO</name>
<dbReference type="Pfam" id="PF13191">
    <property type="entry name" value="AAA_16"/>
    <property type="match status" value="1"/>
</dbReference>
<dbReference type="InterPro" id="IPR016032">
    <property type="entry name" value="Sig_transdc_resp-reg_C-effctor"/>
</dbReference>
<dbReference type="Gene3D" id="1.25.40.10">
    <property type="entry name" value="Tetratricopeptide repeat domain"/>
    <property type="match status" value="1"/>
</dbReference>
<dbReference type="EMBL" id="JACCFM010000001">
    <property type="protein sequence ID" value="NYJ21610.1"/>
    <property type="molecule type" value="Genomic_DNA"/>
</dbReference>
<dbReference type="GO" id="GO:0006355">
    <property type="term" value="P:regulation of DNA-templated transcription"/>
    <property type="evidence" value="ECO:0007669"/>
    <property type="project" value="InterPro"/>
</dbReference>
<keyword evidence="4" id="KW-0238">DNA-binding</keyword>
<reference evidence="4 5" key="1">
    <citation type="submission" date="2020-07" db="EMBL/GenBank/DDBJ databases">
        <title>Sequencing the genomes of 1000 actinobacteria strains.</title>
        <authorList>
            <person name="Klenk H.-P."/>
        </authorList>
    </citation>
    <scope>NUCLEOTIDE SEQUENCE [LARGE SCALE GENOMIC DNA]</scope>
    <source>
        <strain evidence="4 5">LI1</strain>
    </source>
</reference>
<gene>
    <name evidence="4" type="ORF">HNR05_003401</name>
</gene>
<dbReference type="InterPro" id="IPR027417">
    <property type="entry name" value="P-loop_NTPase"/>
</dbReference>
<dbReference type="GO" id="GO:0005524">
    <property type="term" value="F:ATP binding"/>
    <property type="evidence" value="ECO:0007669"/>
    <property type="project" value="UniProtKB-KW"/>
</dbReference>
<dbReference type="PANTHER" id="PTHR16305">
    <property type="entry name" value="TESTICULAR SOLUBLE ADENYLYL CYCLASE"/>
    <property type="match status" value="1"/>
</dbReference>
<dbReference type="Proteomes" id="UP000537260">
    <property type="component" value="Unassembled WGS sequence"/>
</dbReference>
<dbReference type="SUPFAM" id="SSF46894">
    <property type="entry name" value="C-terminal effector domain of the bipartite response regulators"/>
    <property type="match status" value="1"/>
</dbReference>
<dbReference type="GO" id="GO:0004016">
    <property type="term" value="F:adenylate cyclase activity"/>
    <property type="evidence" value="ECO:0007669"/>
    <property type="project" value="TreeGrafter"/>
</dbReference>
<dbReference type="PROSITE" id="PS00622">
    <property type="entry name" value="HTH_LUXR_1"/>
    <property type="match status" value="1"/>
</dbReference>
<dbReference type="SUPFAM" id="SSF48452">
    <property type="entry name" value="TPR-like"/>
    <property type="match status" value="1"/>
</dbReference>
<dbReference type="InterPro" id="IPR011990">
    <property type="entry name" value="TPR-like_helical_dom_sf"/>
</dbReference>
<evidence type="ECO:0000256" key="1">
    <source>
        <dbReference type="ARBA" id="ARBA00022741"/>
    </source>
</evidence>
<dbReference type="SMART" id="SM00421">
    <property type="entry name" value="HTH_LUXR"/>
    <property type="match status" value="1"/>
</dbReference>
<feature type="domain" description="HTH luxR-type" evidence="3">
    <location>
        <begin position="866"/>
        <end position="930"/>
    </location>
</feature>
<protein>
    <submittedName>
        <fullName evidence="4">DNA-binding CsgD family transcriptional regulator/type II secretory pathway predicted ATPase ExeA</fullName>
    </submittedName>
</protein>
<dbReference type="CDD" id="cd06170">
    <property type="entry name" value="LuxR_C_like"/>
    <property type="match status" value="1"/>
</dbReference>